<gene>
    <name evidence="1" type="ORF">NDU88_011222</name>
</gene>
<dbReference type="EMBL" id="JANPWB010000010">
    <property type="protein sequence ID" value="KAJ1144928.1"/>
    <property type="molecule type" value="Genomic_DNA"/>
</dbReference>
<dbReference type="SUPFAM" id="SSF56219">
    <property type="entry name" value="DNase I-like"/>
    <property type="match status" value="1"/>
</dbReference>
<dbReference type="InterPro" id="IPR036691">
    <property type="entry name" value="Endo/exonu/phosph_ase_sf"/>
</dbReference>
<accession>A0AAV7R2G6</accession>
<evidence type="ECO:0000313" key="2">
    <source>
        <dbReference type="Proteomes" id="UP001066276"/>
    </source>
</evidence>
<dbReference type="Proteomes" id="UP001066276">
    <property type="component" value="Chromosome 6"/>
</dbReference>
<proteinExistence type="predicted"/>
<evidence type="ECO:0008006" key="3">
    <source>
        <dbReference type="Google" id="ProtNLM"/>
    </source>
</evidence>
<name>A0AAV7R2G6_PLEWA</name>
<dbReference type="Gene3D" id="3.60.10.10">
    <property type="entry name" value="Endonuclease/exonuclease/phosphatase"/>
    <property type="match status" value="1"/>
</dbReference>
<sequence>MSRSTVAVKTSFIMVRKNEEVIIFNAYIHPKCKEQDLKQFADQLLMSNLDSPNLILSGDLNLHLLDSSADDKVRCQSLYWNTAEQSRNLHSRTSKTARHLLDDLEHINFRALNGRCLEDSPPVAYFYSATNSSTLDYTFVTVSFFHPFSSFRLGDKGHRAHRPQEMLLQASAPELEHTAEVPLSSFAGDFKKVKSSLVMLDEVLLAAKGLLLAQ</sequence>
<organism evidence="1 2">
    <name type="scientific">Pleurodeles waltl</name>
    <name type="common">Iberian ribbed newt</name>
    <dbReference type="NCBI Taxonomy" id="8319"/>
    <lineage>
        <taxon>Eukaryota</taxon>
        <taxon>Metazoa</taxon>
        <taxon>Chordata</taxon>
        <taxon>Craniata</taxon>
        <taxon>Vertebrata</taxon>
        <taxon>Euteleostomi</taxon>
        <taxon>Amphibia</taxon>
        <taxon>Batrachia</taxon>
        <taxon>Caudata</taxon>
        <taxon>Salamandroidea</taxon>
        <taxon>Salamandridae</taxon>
        <taxon>Pleurodelinae</taxon>
        <taxon>Pleurodeles</taxon>
    </lineage>
</organism>
<comment type="caution">
    <text evidence="1">The sequence shown here is derived from an EMBL/GenBank/DDBJ whole genome shotgun (WGS) entry which is preliminary data.</text>
</comment>
<reference evidence="1" key="1">
    <citation type="journal article" date="2022" name="bioRxiv">
        <title>Sequencing and chromosome-scale assembly of the giantPleurodeles waltlgenome.</title>
        <authorList>
            <person name="Brown T."/>
            <person name="Elewa A."/>
            <person name="Iarovenko S."/>
            <person name="Subramanian E."/>
            <person name="Araus A.J."/>
            <person name="Petzold A."/>
            <person name="Susuki M."/>
            <person name="Suzuki K.-i.T."/>
            <person name="Hayashi T."/>
            <person name="Toyoda A."/>
            <person name="Oliveira C."/>
            <person name="Osipova E."/>
            <person name="Leigh N.D."/>
            <person name="Simon A."/>
            <person name="Yun M.H."/>
        </authorList>
    </citation>
    <scope>NUCLEOTIDE SEQUENCE</scope>
    <source>
        <strain evidence="1">20211129_DDA</strain>
        <tissue evidence="1">Liver</tissue>
    </source>
</reference>
<evidence type="ECO:0000313" key="1">
    <source>
        <dbReference type="EMBL" id="KAJ1144928.1"/>
    </source>
</evidence>
<keyword evidence="2" id="KW-1185">Reference proteome</keyword>
<protein>
    <recommendedName>
        <fullName evidence="3">Endonuclease/exonuclease/phosphatase domain-containing protein</fullName>
    </recommendedName>
</protein>
<dbReference type="AlphaFoldDB" id="A0AAV7R2G6"/>